<evidence type="ECO:0000313" key="3">
    <source>
        <dbReference type="Proteomes" id="UP000269999"/>
    </source>
</evidence>
<keyword evidence="3" id="KW-1185">Reference proteome</keyword>
<proteinExistence type="predicted"/>
<protein>
    <submittedName>
        <fullName evidence="2">Capsid protein</fullName>
    </submittedName>
</protein>
<dbReference type="EMBL" id="MG641207">
    <property type="protein sequence ID" value="AXB22629.1"/>
    <property type="molecule type" value="Genomic_DNA"/>
</dbReference>
<sequence length="308" mass="34675">MGYAKRRSTSSRRTTRGPYRRYTAKRRSLGKAKRPYRRTYRKKPMTKRRILNATSTKKKDNMLISTNTTAANPIGGATYTTNPAILIGAQTFDYVFPFLCTYRDFTTRTGGSHGFASDTSTRSASTVFMRGYKECITIQTSDGVPWLWRRILISLKGPLIAEISSVFNVAQENSAGFTRVVNAANPGQRANVYNLIFDGTQDADWNSPIDAKLDRNRVTVMYDKTITLASGNEDGMIRKYNRWHGFNKNFVYDDDKAGGQENGSGYHAQGKAGMGDVYVIDIFRPRTGTTTATQLSLHMQGTLYWHEK</sequence>
<accession>A0A2Z5CHR0</accession>
<evidence type="ECO:0000256" key="1">
    <source>
        <dbReference type="SAM" id="MobiDB-lite"/>
    </source>
</evidence>
<name>A0A2Z5CHR0_9VIRU</name>
<organism evidence="2">
    <name type="scientific">Alces alces faeces associated genomovirus MP157</name>
    <dbReference type="NCBI Taxonomy" id="2219113"/>
    <lineage>
        <taxon>Viruses</taxon>
        <taxon>Monodnaviria</taxon>
        <taxon>Shotokuvirae</taxon>
        <taxon>Cressdnaviricota</taxon>
        <taxon>Repensiviricetes</taxon>
        <taxon>Geplafuvirales</taxon>
        <taxon>Genomoviridae</taxon>
        <taxon>Gemycircularvirus</taxon>
        <taxon>Gemycircularvirus alces2</taxon>
    </lineage>
</organism>
<evidence type="ECO:0000313" key="2">
    <source>
        <dbReference type="EMBL" id="AXB22629.1"/>
    </source>
</evidence>
<feature type="region of interest" description="Disordered" evidence="1">
    <location>
        <begin position="1"/>
        <end position="34"/>
    </location>
</feature>
<dbReference type="RefSeq" id="YP_010784598.1">
    <property type="nucleotide sequence ID" value="NC_075315.1"/>
</dbReference>
<reference evidence="2" key="1">
    <citation type="submission" date="2017-12" db="EMBL/GenBank/DDBJ databases">
        <title>Identification of diverse circular ssDNA viruses in faecal matter from lynx, moose and snowshoe hare inhabiting the San Juan Mountains in Colorado.</title>
        <authorList>
            <person name="Kraberger S."/>
            <person name="Ivan J."/>
            <person name="Newkirk E."/>
            <person name="Waits K."/>
            <person name="Crooks K."/>
            <person name="VandeWoude S."/>
            <person name="Varsani A."/>
        </authorList>
    </citation>
    <scope>NUCLEOTIDE SEQUENCE [LARGE SCALE GENOMIC DNA]</scope>
    <source>
        <strain evidence="2">MP157</strain>
    </source>
</reference>
<dbReference type="GeneID" id="80521841"/>
<dbReference type="Proteomes" id="UP000269999">
    <property type="component" value="Genome"/>
</dbReference>
<dbReference type="KEGG" id="vg:80521841"/>